<dbReference type="InterPro" id="IPR011528">
    <property type="entry name" value="NERD"/>
</dbReference>
<dbReference type="Pfam" id="PF08378">
    <property type="entry name" value="NERD"/>
    <property type="match status" value="1"/>
</dbReference>
<dbReference type="AlphaFoldDB" id="A0AA36JWN2"/>
<keyword evidence="1" id="KW-0378">Hydrolase</keyword>
<reference evidence="3 4" key="1">
    <citation type="journal article" date="2010" name="J. Bacteriol.">
        <title>Genome sequence of Streptococcus gallolyticus: insights into its adaptation to the bovine rumen and its ability to cause endocarditis.</title>
        <authorList>
            <person name="Rusniok C."/>
            <person name="Couve E."/>
            <person name="Da Cunha V."/>
            <person name="El Gana R."/>
            <person name="Zidane N."/>
            <person name="Bouchier C."/>
            <person name="Poyart C."/>
            <person name="Leclercq R."/>
            <person name="Trieu-Cuot P."/>
            <person name="Glaser P."/>
        </authorList>
    </citation>
    <scope>NUCLEOTIDE SEQUENCE [LARGE SCALE GENOMIC DNA]</scope>
    <source>
        <strain evidence="3 4">UCN34</strain>
    </source>
</reference>
<dbReference type="InterPro" id="IPR011335">
    <property type="entry name" value="Restrct_endonuc-II-like"/>
</dbReference>
<dbReference type="Proteomes" id="UP000001517">
    <property type="component" value="Chromosome"/>
</dbReference>
<accession>A0AA36JWN2</accession>
<feature type="domain" description="NERD" evidence="2">
    <location>
        <begin position="415"/>
        <end position="517"/>
    </location>
</feature>
<proteinExistence type="predicted"/>
<name>A0AA36JWN2_STRG3</name>
<protein>
    <recommendedName>
        <fullName evidence="2">NERD domain-containing protein</fullName>
    </recommendedName>
</protein>
<dbReference type="RefSeq" id="WP_012961560.1">
    <property type="nucleotide sequence ID" value="NC_013798.1"/>
</dbReference>
<gene>
    <name evidence="3" type="ordered locus">GALLO_0529</name>
</gene>
<dbReference type="GO" id="GO:0016787">
    <property type="term" value="F:hydrolase activity"/>
    <property type="evidence" value="ECO:0007669"/>
    <property type="project" value="UniProtKB-KW"/>
</dbReference>
<dbReference type="SUPFAM" id="SSF52980">
    <property type="entry name" value="Restriction endonuclease-like"/>
    <property type="match status" value="1"/>
</dbReference>
<evidence type="ECO:0000259" key="2">
    <source>
        <dbReference type="PROSITE" id="PS50965"/>
    </source>
</evidence>
<sequence>MIEKFSYNLHEYDGLVKIKTNKSLDRLSNDFLLKLDGKSIQDIIHILKVSNIVGDLSLGKIHDYREVLLKRTNNYVRHNFSKEDISVWEDFYTQVIMLNQLYKFFLQKREEYFEENVIKSKLSINLLLVCLEKVLRDYSSNQLIKSDIEDFEKLSHIRDILKGYAAEILKYFMFIDKEKNISHQIYSERDVNTVCEHFTFYDTYESIKDIMEYFRFSQINVSLDDKFSIEILDREFNESVLVSNFREKGSRNSSYNHLVSNLHRSNLNLTKNSQELFSVQELTKIFGTDWKNMELGGISLYHLHKAYLYISELCDEKLKKSSKINQLYKMCIVKKKIEWINKLARFLNVSKDYSQKIIDYLTFSNASYDLIDTPFIELEDSLIIVPSISEGTSIAYAIISNFSKHLGEISELSKKGYVLENKIANKLKEAKITFVSNIKDNLDGEDYEIDHIFVINKTIYFVECKTLPFPYTVKEHAEQQCQIFQYLRKFSRNVKHFLEKKELFISDLRLNSADDIRVEKIFVTSTMRGNSDNYNGINIVDESAFSSFLSRQAPMVWDPTNGKKVLEQNISYYKGEITTHKLSQFFKKPASILSMRDKMGIRREDYLTHSLRSYELVKNSQYLFLNKKWR</sequence>
<dbReference type="KEGG" id="sga:GALLO_0529"/>
<dbReference type="EMBL" id="FN597254">
    <property type="protein sequence ID" value="CBI13021.1"/>
    <property type="molecule type" value="Genomic_DNA"/>
</dbReference>
<organism evidence="3 4">
    <name type="scientific">Streptococcus gallolyticus (strain UCN34)</name>
    <dbReference type="NCBI Taxonomy" id="637909"/>
    <lineage>
        <taxon>Bacteria</taxon>
        <taxon>Bacillati</taxon>
        <taxon>Bacillota</taxon>
        <taxon>Bacilli</taxon>
        <taxon>Lactobacillales</taxon>
        <taxon>Streptococcaceae</taxon>
        <taxon>Streptococcus</taxon>
    </lineage>
</organism>
<dbReference type="PROSITE" id="PS50965">
    <property type="entry name" value="NERD"/>
    <property type="match status" value="1"/>
</dbReference>
<evidence type="ECO:0000313" key="3">
    <source>
        <dbReference type="EMBL" id="CBI13021.1"/>
    </source>
</evidence>
<evidence type="ECO:0000313" key="4">
    <source>
        <dbReference type="Proteomes" id="UP000001517"/>
    </source>
</evidence>
<evidence type="ECO:0000256" key="1">
    <source>
        <dbReference type="ARBA" id="ARBA00022801"/>
    </source>
</evidence>